<protein>
    <submittedName>
        <fullName evidence="1">Uncharacterized protein</fullName>
    </submittedName>
</protein>
<organism evidence="2">
    <name type="scientific">Acromyrmex echinatior</name>
    <name type="common">Panamanian leafcutter ant</name>
    <name type="synonym">Acromyrmex octospinosus echinatior</name>
    <dbReference type="NCBI Taxonomy" id="103372"/>
    <lineage>
        <taxon>Eukaryota</taxon>
        <taxon>Metazoa</taxon>
        <taxon>Ecdysozoa</taxon>
        <taxon>Arthropoda</taxon>
        <taxon>Hexapoda</taxon>
        <taxon>Insecta</taxon>
        <taxon>Pterygota</taxon>
        <taxon>Neoptera</taxon>
        <taxon>Endopterygota</taxon>
        <taxon>Hymenoptera</taxon>
        <taxon>Apocrita</taxon>
        <taxon>Aculeata</taxon>
        <taxon>Formicoidea</taxon>
        <taxon>Formicidae</taxon>
        <taxon>Myrmicinae</taxon>
        <taxon>Acromyrmex</taxon>
    </lineage>
</organism>
<accession>F4WQ89</accession>
<reference evidence="1" key="1">
    <citation type="submission" date="2011-02" db="EMBL/GenBank/DDBJ databases">
        <title>The genome of the leaf-cutting ant Acromyrmex echinatior suggests key adaptations to social evolution and fungus farming.</title>
        <authorList>
            <person name="Nygaard S."/>
            <person name="Zhang G."/>
        </authorList>
    </citation>
    <scope>NUCLEOTIDE SEQUENCE</scope>
</reference>
<keyword evidence="2" id="KW-1185">Reference proteome</keyword>
<dbReference type="Proteomes" id="UP000007755">
    <property type="component" value="Unassembled WGS sequence"/>
</dbReference>
<sequence>MSGEKGYPSTCAASSSAKRRDEIPRKLEITQNLHLEMVFLNRYPCPLVCPGARMRIENQCDRVRRSSLRSLRDLMTSDRCGHYVALFYLFVPKQVRELQQCLPPAITGNIFVYPICPRGGLRRTIIVGNDRIDLNLSRLPFVTIIKSYTTTIVNIHSANLLLACAHFIIHVVSCNLKIWFAKAELKNGLKDTNSYQ</sequence>
<evidence type="ECO:0000313" key="2">
    <source>
        <dbReference type="Proteomes" id="UP000007755"/>
    </source>
</evidence>
<evidence type="ECO:0000313" key="1">
    <source>
        <dbReference type="EMBL" id="EGI63635.1"/>
    </source>
</evidence>
<name>F4WQ89_ACREC</name>
<dbReference type="EMBL" id="GL888264">
    <property type="protein sequence ID" value="EGI63635.1"/>
    <property type="molecule type" value="Genomic_DNA"/>
</dbReference>
<dbReference type="InParanoid" id="F4WQ89"/>
<proteinExistence type="predicted"/>
<gene>
    <name evidence="1" type="ORF">G5I_07973</name>
</gene>
<dbReference type="AlphaFoldDB" id="F4WQ89"/>